<evidence type="ECO:0000313" key="2">
    <source>
        <dbReference type="Proteomes" id="UP001054811"/>
    </source>
</evidence>
<protein>
    <submittedName>
        <fullName evidence="1">Uncharacterized protein</fullName>
    </submittedName>
</protein>
<organism evidence="1 2">
    <name type="scientific">Microbacterium elymi</name>
    <dbReference type="NCBI Taxonomy" id="2909587"/>
    <lineage>
        <taxon>Bacteria</taxon>
        <taxon>Bacillati</taxon>
        <taxon>Actinomycetota</taxon>
        <taxon>Actinomycetes</taxon>
        <taxon>Micrococcales</taxon>
        <taxon>Microbacteriaceae</taxon>
        <taxon>Microbacterium</taxon>
    </lineage>
</organism>
<evidence type="ECO:0000313" key="1">
    <source>
        <dbReference type="EMBL" id="UUT36006.1"/>
    </source>
</evidence>
<dbReference type="Proteomes" id="UP001054811">
    <property type="component" value="Chromosome"/>
</dbReference>
<sequence length="64" mass="6977">MGTATLPTDASQTFTWDSTRDKAKTDNALLASHDDTKTFSYGDDEISYEVTALGTTTTVRLGRE</sequence>
<reference evidence="1" key="1">
    <citation type="submission" date="2022-01" db="EMBL/GenBank/DDBJ databases">
        <title>Microbacterium eymi and Microbacterium rhizovicinus sp. nov., isolated from the rhizospheric soil of Elymus tsukushiensis, a plant native to the Dokdo Islands, Republic of Korea.</title>
        <authorList>
            <person name="Hwang Y.J."/>
        </authorList>
    </citation>
    <scope>NUCLEOTIDE SEQUENCE</scope>
    <source>
        <strain evidence="1">KUDC0405</strain>
    </source>
</reference>
<dbReference type="EMBL" id="CP091139">
    <property type="protein sequence ID" value="UUT36006.1"/>
    <property type="molecule type" value="Genomic_DNA"/>
</dbReference>
<proteinExistence type="predicted"/>
<keyword evidence="2" id="KW-1185">Reference proteome</keyword>
<gene>
    <name evidence="1" type="ORF">L2X98_23140</name>
</gene>
<accession>A0ABY5NLE3</accession>
<name>A0ABY5NLE3_9MICO</name>
<dbReference type="RefSeq" id="WP_259612654.1">
    <property type="nucleotide sequence ID" value="NZ_CP091139.2"/>
</dbReference>